<dbReference type="PRINTS" id="PR00080">
    <property type="entry name" value="SDRFAMILY"/>
</dbReference>
<dbReference type="Proteomes" id="UP001500784">
    <property type="component" value="Unassembled WGS sequence"/>
</dbReference>
<organism evidence="5 6">
    <name type="scientific">Arthrobacter gandavensis</name>
    <dbReference type="NCBI Taxonomy" id="169960"/>
    <lineage>
        <taxon>Bacteria</taxon>
        <taxon>Bacillati</taxon>
        <taxon>Actinomycetota</taxon>
        <taxon>Actinomycetes</taxon>
        <taxon>Micrococcales</taxon>
        <taxon>Micrococcaceae</taxon>
        <taxon>Arthrobacter</taxon>
    </lineage>
</organism>
<proteinExistence type="inferred from homology"/>
<keyword evidence="2" id="KW-0560">Oxidoreductase</keyword>
<dbReference type="PANTHER" id="PTHR42760:SF133">
    <property type="entry name" value="3-OXOACYL-[ACYL-CARRIER-PROTEIN] REDUCTASE"/>
    <property type="match status" value="1"/>
</dbReference>
<accession>A0ABN2P101</accession>
<reference evidence="5 6" key="1">
    <citation type="journal article" date="2019" name="Int. J. Syst. Evol. Microbiol.">
        <title>The Global Catalogue of Microorganisms (GCM) 10K type strain sequencing project: providing services to taxonomists for standard genome sequencing and annotation.</title>
        <authorList>
            <consortium name="The Broad Institute Genomics Platform"/>
            <consortium name="The Broad Institute Genome Sequencing Center for Infectious Disease"/>
            <person name="Wu L."/>
            <person name="Ma J."/>
        </authorList>
    </citation>
    <scope>NUCLEOTIDE SEQUENCE [LARGE SCALE GENOMIC DNA]</scope>
    <source>
        <strain evidence="5 6">JCM 13316</strain>
    </source>
</reference>
<dbReference type="SMART" id="SM00822">
    <property type="entry name" value="PKS_KR"/>
    <property type="match status" value="1"/>
</dbReference>
<keyword evidence="6" id="KW-1185">Reference proteome</keyword>
<evidence type="ECO:0000313" key="5">
    <source>
        <dbReference type="EMBL" id="GAA1909132.1"/>
    </source>
</evidence>
<dbReference type="InterPro" id="IPR002347">
    <property type="entry name" value="SDR_fam"/>
</dbReference>
<feature type="compositionally biased region" description="Pro residues" evidence="3">
    <location>
        <begin position="267"/>
        <end position="280"/>
    </location>
</feature>
<evidence type="ECO:0000313" key="6">
    <source>
        <dbReference type="Proteomes" id="UP001500784"/>
    </source>
</evidence>
<evidence type="ECO:0000256" key="3">
    <source>
        <dbReference type="SAM" id="MobiDB-lite"/>
    </source>
</evidence>
<feature type="domain" description="Ketoreductase" evidence="4">
    <location>
        <begin position="7"/>
        <end position="173"/>
    </location>
</feature>
<dbReference type="InterPro" id="IPR020904">
    <property type="entry name" value="Sc_DH/Rdtase_CS"/>
</dbReference>
<dbReference type="EMBL" id="BAAALV010000002">
    <property type="protein sequence ID" value="GAA1909132.1"/>
    <property type="molecule type" value="Genomic_DNA"/>
</dbReference>
<gene>
    <name evidence="5" type="ORF">GCM10009688_12050</name>
</gene>
<evidence type="ECO:0000259" key="4">
    <source>
        <dbReference type="SMART" id="SM00822"/>
    </source>
</evidence>
<dbReference type="InterPro" id="IPR036291">
    <property type="entry name" value="NAD(P)-bd_dom_sf"/>
</dbReference>
<dbReference type="Gene3D" id="3.40.50.720">
    <property type="entry name" value="NAD(P)-binding Rossmann-like Domain"/>
    <property type="match status" value="1"/>
</dbReference>
<feature type="region of interest" description="Disordered" evidence="3">
    <location>
        <begin position="248"/>
        <end position="280"/>
    </location>
</feature>
<protein>
    <submittedName>
        <fullName evidence="5">SDR family oxidoreductase</fullName>
    </submittedName>
</protein>
<dbReference type="PROSITE" id="PS00061">
    <property type="entry name" value="ADH_SHORT"/>
    <property type="match status" value="1"/>
</dbReference>
<dbReference type="PRINTS" id="PR00081">
    <property type="entry name" value="GDHRDH"/>
</dbReference>
<dbReference type="NCBIfam" id="NF005559">
    <property type="entry name" value="PRK07231.1"/>
    <property type="match status" value="1"/>
</dbReference>
<dbReference type="RefSeq" id="WP_152225755.1">
    <property type="nucleotide sequence ID" value="NZ_BAAALV010000002.1"/>
</dbReference>
<name>A0ABN2P101_9MICC</name>
<dbReference type="Pfam" id="PF13561">
    <property type="entry name" value="adh_short_C2"/>
    <property type="match status" value="1"/>
</dbReference>
<feature type="compositionally biased region" description="Low complexity" evidence="3">
    <location>
        <begin position="250"/>
        <end position="266"/>
    </location>
</feature>
<dbReference type="PANTHER" id="PTHR42760">
    <property type="entry name" value="SHORT-CHAIN DEHYDROGENASES/REDUCTASES FAMILY MEMBER"/>
    <property type="match status" value="1"/>
</dbReference>
<sequence length="280" mass="28608">MGRVSGKTVLVSGGSRGIGAAVVRRLAEEGAQVLIGDVLDGDGRALADSLGSAAAFVHLDVTSPEDWAGAVREAEDRFGGLDVLVNNAGIANFGSIEDYTLEQWNSIIGINLTGVFLGIKAVVEPMKRSSGASIINLSSTAGLQGYKDLPGYTAAKYGVRGLTKSVAIDLGPYGIRVNSVHPGAVRTPMTDGLEGGQEHVALHRMGEPEEIANLVLFLASDESSFSTGAEFVADGGETAGLARYEVAELSSEPGQAPSAPAGAALPGQPPAAPEPPAMRG</sequence>
<comment type="caution">
    <text evidence="5">The sequence shown here is derived from an EMBL/GenBank/DDBJ whole genome shotgun (WGS) entry which is preliminary data.</text>
</comment>
<dbReference type="InterPro" id="IPR057326">
    <property type="entry name" value="KR_dom"/>
</dbReference>
<evidence type="ECO:0000256" key="1">
    <source>
        <dbReference type="ARBA" id="ARBA00006484"/>
    </source>
</evidence>
<comment type="similarity">
    <text evidence="1">Belongs to the short-chain dehydrogenases/reductases (SDR) family.</text>
</comment>
<evidence type="ECO:0000256" key="2">
    <source>
        <dbReference type="ARBA" id="ARBA00023002"/>
    </source>
</evidence>
<dbReference type="SUPFAM" id="SSF51735">
    <property type="entry name" value="NAD(P)-binding Rossmann-fold domains"/>
    <property type="match status" value="1"/>
</dbReference>